<comment type="caution">
    <text evidence="1">The sequence shown here is derived from an EMBL/GenBank/DDBJ whole genome shotgun (WGS) entry which is preliminary data.</text>
</comment>
<keyword evidence="3" id="KW-1185">Reference proteome</keyword>
<evidence type="ECO:0000313" key="2">
    <source>
        <dbReference type="EMBL" id="CAL4790864.1"/>
    </source>
</evidence>
<dbReference type="EMBL" id="CAMXCT020003290">
    <property type="protein sequence ID" value="CAL1156927.1"/>
    <property type="molecule type" value="Genomic_DNA"/>
</dbReference>
<name>A0A9P1GAU4_9DINO</name>
<protein>
    <submittedName>
        <fullName evidence="1">Uncharacterized protein</fullName>
    </submittedName>
</protein>
<reference evidence="2 3" key="2">
    <citation type="submission" date="2024-05" db="EMBL/GenBank/DDBJ databases">
        <authorList>
            <person name="Chen Y."/>
            <person name="Shah S."/>
            <person name="Dougan E. K."/>
            <person name="Thang M."/>
            <person name="Chan C."/>
        </authorList>
    </citation>
    <scope>NUCLEOTIDE SEQUENCE [LARGE SCALE GENOMIC DNA]</scope>
</reference>
<proteinExistence type="predicted"/>
<organism evidence="1">
    <name type="scientific">Cladocopium goreaui</name>
    <dbReference type="NCBI Taxonomy" id="2562237"/>
    <lineage>
        <taxon>Eukaryota</taxon>
        <taxon>Sar</taxon>
        <taxon>Alveolata</taxon>
        <taxon>Dinophyceae</taxon>
        <taxon>Suessiales</taxon>
        <taxon>Symbiodiniaceae</taxon>
        <taxon>Cladocopium</taxon>
    </lineage>
</organism>
<evidence type="ECO:0000313" key="1">
    <source>
        <dbReference type="EMBL" id="CAI4003552.1"/>
    </source>
</evidence>
<dbReference type="EMBL" id="CAMXCT030003290">
    <property type="protein sequence ID" value="CAL4790864.1"/>
    <property type="molecule type" value="Genomic_DNA"/>
</dbReference>
<dbReference type="AlphaFoldDB" id="A0A9P1GAU4"/>
<sequence length="65" mass="7273">MLGFVALPPLLWALTKLHLAWICIPIGMLLVFGSAGRWCCTCTLVLRSPETKEDFNESPTWTEGH</sequence>
<dbReference type="Proteomes" id="UP001152797">
    <property type="component" value="Unassembled WGS sequence"/>
</dbReference>
<evidence type="ECO:0000313" key="3">
    <source>
        <dbReference type="Proteomes" id="UP001152797"/>
    </source>
</evidence>
<reference evidence="1" key="1">
    <citation type="submission" date="2022-10" db="EMBL/GenBank/DDBJ databases">
        <authorList>
            <person name="Chen Y."/>
            <person name="Dougan E. K."/>
            <person name="Chan C."/>
            <person name="Rhodes N."/>
            <person name="Thang M."/>
        </authorList>
    </citation>
    <scope>NUCLEOTIDE SEQUENCE</scope>
</reference>
<gene>
    <name evidence="1" type="ORF">C1SCF055_LOCUS29414</name>
</gene>
<accession>A0A9P1GAU4</accession>
<dbReference type="EMBL" id="CAMXCT010003290">
    <property type="protein sequence ID" value="CAI4003552.1"/>
    <property type="molecule type" value="Genomic_DNA"/>
</dbReference>